<keyword evidence="2" id="KW-1185">Reference proteome</keyword>
<organism evidence="1 2">
    <name type="scientific">Solidesulfovibrio magneticus (strain ATCC 700980 / DSM 13731 / RS-1)</name>
    <name type="common">Desulfovibrio magneticus</name>
    <dbReference type="NCBI Taxonomy" id="573370"/>
    <lineage>
        <taxon>Bacteria</taxon>
        <taxon>Pseudomonadati</taxon>
        <taxon>Thermodesulfobacteriota</taxon>
        <taxon>Desulfovibrionia</taxon>
        <taxon>Desulfovibrionales</taxon>
        <taxon>Desulfovibrionaceae</taxon>
        <taxon>Solidesulfovibrio</taxon>
    </lineage>
</organism>
<evidence type="ECO:0000313" key="2">
    <source>
        <dbReference type="Proteomes" id="UP000009071"/>
    </source>
</evidence>
<dbReference type="STRING" id="573370.DMR_36250"/>
<gene>
    <name evidence="1" type="ordered locus">DMR_36250</name>
</gene>
<proteinExistence type="predicted"/>
<dbReference type="KEGG" id="dma:DMR_36250"/>
<dbReference type="EMBL" id="AP010904">
    <property type="protein sequence ID" value="BAH77117.1"/>
    <property type="molecule type" value="Genomic_DNA"/>
</dbReference>
<sequence>MFGQRRIGYFTLLACSHNLYAKCLYEVDRIKFDNNATIQSRLHGFSKNQLQANLNIPENCKSRLGFN</sequence>
<name>C4XLH8_SOLM1</name>
<accession>C4XLH8</accession>
<dbReference type="Proteomes" id="UP000009071">
    <property type="component" value="Chromosome"/>
</dbReference>
<dbReference type="HOGENOM" id="CLU_2805483_0_0_7"/>
<dbReference type="AlphaFoldDB" id="C4XLH8"/>
<reference evidence="1 2" key="1">
    <citation type="journal article" date="2009" name="Genome Res.">
        <title>Whole genome sequence of Desulfovibrio magneticus strain RS-1 revealed common gene clusters in magnetotactic bacteria.</title>
        <authorList>
            <person name="Nakazawa H."/>
            <person name="Arakaki A."/>
            <person name="Narita-Yamada S."/>
            <person name="Yashiro I."/>
            <person name="Jinno K."/>
            <person name="Aoki N."/>
            <person name="Tsuruyama A."/>
            <person name="Okamura Y."/>
            <person name="Tanikawa S."/>
            <person name="Fujita N."/>
            <person name="Takeyama H."/>
            <person name="Matsunaga T."/>
        </authorList>
    </citation>
    <scope>NUCLEOTIDE SEQUENCE [LARGE SCALE GENOMIC DNA]</scope>
    <source>
        <strain evidence="2">ATCC 700980 / DSM 13731 / RS-1</strain>
    </source>
</reference>
<evidence type="ECO:0000313" key="1">
    <source>
        <dbReference type="EMBL" id="BAH77117.1"/>
    </source>
</evidence>
<protein>
    <submittedName>
        <fullName evidence="1">Uncharacterized protein</fullName>
    </submittedName>
</protein>